<dbReference type="Pfam" id="PF11716">
    <property type="entry name" value="MDMPI_N"/>
    <property type="match status" value="1"/>
</dbReference>
<evidence type="ECO:0000259" key="1">
    <source>
        <dbReference type="Pfam" id="PF11716"/>
    </source>
</evidence>
<evidence type="ECO:0000313" key="3">
    <source>
        <dbReference type="Proteomes" id="UP000612585"/>
    </source>
</evidence>
<sequence length="215" mass="23294">MTTTPVRRAYVRAARVAADLLGHPAVAASWDEPSALRHYRVSGLAGHLAGQVTFAGKALDAPGSELRPIPILDYYDRVAWMTPDHDSGAHIRIRHGSALLAEGGAAALAARTDAEASRLPDLLAAVPAPRRVRLPSWEWTLTMDDFLLTRLVELTVHVDDLATSVKLPTPPFPTDVTRPVLDLLTDLAVRRHGQVAVLRALTRTERAPTTISVFA</sequence>
<dbReference type="Gene3D" id="1.20.120.450">
    <property type="entry name" value="dinb family like domain"/>
    <property type="match status" value="1"/>
</dbReference>
<dbReference type="GO" id="GO:0046872">
    <property type="term" value="F:metal ion binding"/>
    <property type="evidence" value="ECO:0007669"/>
    <property type="project" value="InterPro"/>
</dbReference>
<comment type="caution">
    <text evidence="2">The sequence shown here is derived from an EMBL/GenBank/DDBJ whole genome shotgun (WGS) entry which is preliminary data.</text>
</comment>
<dbReference type="InterPro" id="IPR034660">
    <property type="entry name" value="DinB/YfiT-like"/>
</dbReference>
<organism evidence="2 3">
    <name type="scientific">Virgisporangium aurantiacum</name>
    <dbReference type="NCBI Taxonomy" id="175570"/>
    <lineage>
        <taxon>Bacteria</taxon>
        <taxon>Bacillati</taxon>
        <taxon>Actinomycetota</taxon>
        <taxon>Actinomycetes</taxon>
        <taxon>Micromonosporales</taxon>
        <taxon>Micromonosporaceae</taxon>
        <taxon>Virgisporangium</taxon>
    </lineage>
</organism>
<gene>
    <name evidence="2" type="ORF">Vau01_088010</name>
</gene>
<dbReference type="SUPFAM" id="SSF109854">
    <property type="entry name" value="DinB/YfiT-like putative metalloenzymes"/>
    <property type="match status" value="1"/>
</dbReference>
<name>A0A8J4E3V2_9ACTN</name>
<keyword evidence="3" id="KW-1185">Reference proteome</keyword>
<accession>A0A8J4E3V2</accession>
<evidence type="ECO:0000313" key="2">
    <source>
        <dbReference type="EMBL" id="GIJ61285.1"/>
    </source>
</evidence>
<dbReference type="RefSeq" id="WP_204006107.1">
    <property type="nucleotide sequence ID" value="NZ_BOPG01000064.1"/>
</dbReference>
<reference evidence="2" key="1">
    <citation type="submission" date="2021-01" db="EMBL/GenBank/DDBJ databases">
        <title>Whole genome shotgun sequence of Virgisporangium aurantiacum NBRC 16421.</title>
        <authorList>
            <person name="Komaki H."/>
            <person name="Tamura T."/>
        </authorList>
    </citation>
    <scope>NUCLEOTIDE SEQUENCE</scope>
    <source>
        <strain evidence="2">NBRC 16421</strain>
    </source>
</reference>
<dbReference type="AlphaFoldDB" id="A0A8J4E3V2"/>
<protein>
    <recommendedName>
        <fullName evidence="1">Mycothiol-dependent maleylpyruvate isomerase metal-binding domain-containing protein</fullName>
    </recommendedName>
</protein>
<feature type="domain" description="Mycothiol-dependent maleylpyruvate isomerase metal-binding" evidence="1">
    <location>
        <begin position="13"/>
        <end position="162"/>
    </location>
</feature>
<dbReference type="Proteomes" id="UP000612585">
    <property type="component" value="Unassembled WGS sequence"/>
</dbReference>
<dbReference type="EMBL" id="BOPG01000064">
    <property type="protein sequence ID" value="GIJ61285.1"/>
    <property type="molecule type" value="Genomic_DNA"/>
</dbReference>
<proteinExistence type="predicted"/>
<dbReference type="InterPro" id="IPR024344">
    <property type="entry name" value="MDMPI_metal-binding"/>
</dbReference>